<dbReference type="Proteomes" id="UP000388235">
    <property type="component" value="Chromosome"/>
</dbReference>
<dbReference type="CDD" id="cd16917">
    <property type="entry name" value="HATPase_UhpB-NarQ-NarX-like"/>
    <property type="match status" value="1"/>
</dbReference>
<evidence type="ECO:0008006" key="7">
    <source>
        <dbReference type="Google" id="ProtNLM"/>
    </source>
</evidence>
<dbReference type="Gene3D" id="1.20.5.1930">
    <property type="match status" value="1"/>
</dbReference>
<dbReference type="PANTHER" id="PTHR24421:SF58">
    <property type="entry name" value="SIGNAL TRANSDUCTION HISTIDINE-PROTEIN KINASE_PHOSPHATASE UHPB"/>
    <property type="match status" value="1"/>
</dbReference>
<gene>
    <name evidence="5" type="ORF">GH975_06160</name>
</gene>
<dbReference type="Gene3D" id="3.30.565.10">
    <property type="entry name" value="Histidine kinase-like ATPase, C-terminal domain"/>
    <property type="match status" value="1"/>
</dbReference>
<evidence type="ECO:0000256" key="4">
    <source>
        <dbReference type="SAM" id="Phobius"/>
    </source>
</evidence>
<keyword evidence="6" id="KW-1185">Reference proteome</keyword>
<dbReference type="EMBL" id="CP045871">
    <property type="protein sequence ID" value="QGG80180.1"/>
    <property type="molecule type" value="Genomic_DNA"/>
</dbReference>
<evidence type="ECO:0000313" key="5">
    <source>
        <dbReference type="EMBL" id="QGG80180.1"/>
    </source>
</evidence>
<evidence type="ECO:0000313" key="6">
    <source>
        <dbReference type="Proteomes" id="UP000388235"/>
    </source>
</evidence>
<keyword evidence="4" id="KW-1133">Transmembrane helix</keyword>
<keyword evidence="4" id="KW-0812">Transmembrane</keyword>
<dbReference type="InterPro" id="IPR050482">
    <property type="entry name" value="Sensor_HK_TwoCompSys"/>
</dbReference>
<keyword evidence="1" id="KW-0808">Transferase</keyword>
<feature type="transmembrane region" description="Helical" evidence="4">
    <location>
        <begin position="195"/>
        <end position="214"/>
    </location>
</feature>
<dbReference type="KEGG" id="llp:GH975_06160"/>
<dbReference type="PANTHER" id="PTHR24421">
    <property type="entry name" value="NITRATE/NITRITE SENSOR PROTEIN NARX-RELATED"/>
    <property type="match status" value="1"/>
</dbReference>
<evidence type="ECO:0000256" key="3">
    <source>
        <dbReference type="ARBA" id="ARBA00023012"/>
    </source>
</evidence>
<dbReference type="GO" id="GO:0000160">
    <property type="term" value="P:phosphorelay signal transduction system"/>
    <property type="evidence" value="ECO:0007669"/>
    <property type="project" value="UniProtKB-KW"/>
</dbReference>
<name>A0A5Q2QE89_9GAMM</name>
<dbReference type="GO" id="GO:0016301">
    <property type="term" value="F:kinase activity"/>
    <property type="evidence" value="ECO:0007669"/>
    <property type="project" value="UniProtKB-KW"/>
</dbReference>
<proteinExistence type="predicted"/>
<protein>
    <recommendedName>
        <fullName evidence="7">Signal transduction histidine kinase</fullName>
    </recommendedName>
</protein>
<dbReference type="SUPFAM" id="SSF55874">
    <property type="entry name" value="ATPase domain of HSP90 chaperone/DNA topoisomerase II/histidine kinase"/>
    <property type="match status" value="1"/>
</dbReference>
<keyword evidence="4" id="KW-0472">Membrane</keyword>
<organism evidence="5 6">
    <name type="scientific">Litorivicinus lipolyticus</name>
    <dbReference type="NCBI Taxonomy" id="418701"/>
    <lineage>
        <taxon>Bacteria</taxon>
        <taxon>Pseudomonadati</taxon>
        <taxon>Pseudomonadota</taxon>
        <taxon>Gammaproteobacteria</taxon>
        <taxon>Oceanospirillales</taxon>
        <taxon>Litorivicinaceae</taxon>
        <taxon>Litorivicinus</taxon>
    </lineage>
</organism>
<evidence type="ECO:0000256" key="2">
    <source>
        <dbReference type="ARBA" id="ARBA00022777"/>
    </source>
</evidence>
<feature type="transmembrane region" description="Helical" evidence="4">
    <location>
        <begin position="165"/>
        <end position="188"/>
    </location>
</feature>
<evidence type="ECO:0000256" key="1">
    <source>
        <dbReference type="ARBA" id="ARBA00022679"/>
    </source>
</evidence>
<dbReference type="OrthoDB" id="9797605at2"/>
<feature type="transmembrane region" description="Helical" evidence="4">
    <location>
        <begin position="112"/>
        <end position="130"/>
    </location>
</feature>
<keyword evidence="3" id="KW-0902">Two-component regulatory system</keyword>
<keyword evidence="2" id="KW-0418">Kinase</keyword>
<feature type="transmembrane region" description="Helical" evidence="4">
    <location>
        <begin position="220"/>
        <end position="243"/>
    </location>
</feature>
<feature type="transmembrane region" description="Helical" evidence="4">
    <location>
        <begin position="137"/>
        <end position="159"/>
    </location>
</feature>
<dbReference type="InterPro" id="IPR036890">
    <property type="entry name" value="HATPase_C_sf"/>
</dbReference>
<reference evidence="5 6" key="1">
    <citation type="submission" date="2019-11" db="EMBL/GenBank/DDBJ databases">
        <authorList>
            <person name="Khan S.A."/>
            <person name="Jeon C.O."/>
            <person name="Chun B.H."/>
        </authorList>
    </citation>
    <scope>NUCLEOTIDE SEQUENCE [LARGE SCALE GENOMIC DNA]</scope>
    <source>
        <strain evidence="5 6">IMCC 1097</strain>
    </source>
</reference>
<dbReference type="AlphaFoldDB" id="A0A5Q2QE89"/>
<feature type="transmembrane region" description="Helical" evidence="4">
    <location>
        <begin position="255"/>
        <end position="277"/>
    </location>
</feature>
<accession>A0A5Q2QE89</accession>
<sequence length="538" mass="58563">MYRRTFNIDTELARDSTIYIPYFARYLSIHLNDEMVHFNRPMVRWHGRMSFGSVLLELPSNLRVDGINRLRISVASESLTPGTLSPIYIGPPGTFDRFFQVRRFLSVDLKRITFGAQLLLGIVCLGIALVRRSEKSFAWLGFFLVASSGTFVGALSTTFPALEGLWPMMFLLATGGSLATVGFSYAFIGRAPPRALLPMAFLVPTTLIVLVWWAGLDVRIAGLFIAIPVHVFSIAVFVTVLLGDNASKYPKASRAIGYGGALLLLTMIHDVGLNLGLVDSGLFLAQSLRIPLFVAIGAYLTMRLVKSLEAGDRAAEVLRRKLAGREAELRGVLDTEKRLVKQLATQHERERITTDLHDGVAGHLSTIVALSEDPAADGDEIKRVARYALTDLHIIIHALDLHTGNLLSALAVLRERTLNPLINLGIEVEWSMLNLPPDLVLAPEKVLSVARIIQESVTNAVKHGNAQKISVMGSTLANGGVKLTVENSGGTLLSSGALTPNNGLRNMRLRARELGAEFTLVPTPTGACMTLSLALGEQ</sequence>